<reference evidence="3" key="3">
    <citation type="submission" date="2015-06" db="UniProtKB">
        <authorList>
            <consortium name="EnsemblMetazoa"/>
        </authorList>
    </citation>
    <scope>IDENTIFICATION</scope>
</reference>
<dbReference type="OrthoDB" id="6277218at2759"/>
<dbReference type="PANTHER" id="PTHR19303:SF71">
    <property type="entry name" value="ZINC FINGER PHD-TYPE DOMAIN-CONTAINING PROTEIN"/>
    <property type="match status" value="1"/>
</dbReference>
<organism evidence="2">
    <name type="scientific">Capitella teleta</name>
    <name type="common">Polychaete worm</name>
    <dbReference type="NCBI Taxonomy" id="283909"/>
    <lineage>
        <taxon>Eukaryota</taxon>
        <taxon>Metazoa</taxon>
        <taxon>Spiralia</taxon>
        <taxon>Lophotrochozoa</taxon>
        <taxon>Annelida</taxon>
        <taxon>Polychaeta</taxon>
        <taxon>Sedentaria</taxon>
        <taxon>Scolecida</taxon>
        <taxon>Capitellidae</taxon>
        <taxon>Capitella</taxon>
    </lineage>
</organism>
<dbReference type="GO" id="GO:0003677">
    <property type="term" value="F:DNA binding"/>
    <property type="evidence" value="ECO:0007669"/>
    <property type="project" value="TreeGrafter"/>
</dbReference>
<evidence type="ECO:0000259" key="1">
    <source>
        <dbReference type="Pfam" id="PF03184"/>
    </source>
</evidence>
<accession>R7UYL1</accession>
<sequence>MKAAVAMVLEGADSIRNVAKDTGIAKSTLQRYVNKAKHAQSTDIRLKPAYDNKLVFTNDEEKDLSKYLLTASKHNYGLTTCSTRKLAYEYAVHNKKNIPSSWTHKGTAGIDWFYGFMKRQDQLAIRSPEATSLSRATSFNKNNVGNFFDNLESVMKKHNFQPEQIFNVDETGLTTVHKPPKVIAGRGEKQVGQVTSAERVLVTMCGAVNALGNSVPPFLIFPRVNFRNHMVQGAPPGTLGVAQKSGWMNGEVFIQWMEHFIQHSKPTKETPVLLLLDNHESHITVASLDLAKSNGIVMLTFPPHCSHKLQPLDRSVYGPLKKYYNAA</sequence>
<dbReference type="GO" id="GO:0005634">
    <property type="term" value="C:nucleus"/>
    <property type="evidence" value="ECO:0007669"/>
    <property type="project" value="TreeGrafter"/>
</dbReference>
<name>R7UYL1_CAPTE</name>
<evidence type="ECO:0000313" key="2">
    <source>
        <dbReference type="EMBL" id="ELU08511.1"/>
    </source>
</evidence>
<feature type="non-terminal residue" evidence="2">
    <location>
        <position position="327"/>
    </location>
</feature>
<evidence type="ECO:0000313" key="4">
    <source>
        <dbReference type="Proteomes" id="UP000014760"/>
    </source>
</evidence>
<dbReference type="Proteomes" id="UP000014760">
    <property type="component" value="Unassembled WGS sequence"/>
</dbReference>
<reference evidence="2 4" key="2">
    <citation type="journal article" date="2013" name="Nature">
        <title>Insights into bilaterian evolution from three spiralian genomes.</title>
        <authorList>
            <person name="Simakov O."/>
            <person name="Marletaz F."/>
            <person name="Cho S.J."/>
            <person name="Edsinger-Gonzales E."/>
            <person name="Havlak P."/>
            <person name="Hellsten U."/>
            <person name="Kuo D.H."/>
            <person name="Larsson T."/>
            <person name="Lv J."/>
            <person name="Arendt D."/>
            <person name="Savage R."/>
            <person name="Osoegawa K."/>
            <person name="de Jong P."/>
            <person name="Grimwood J."/>
            <person name="Chapman J.A."/>
            <person name="Shapiro H."/>
            <person name="Aerts A."/>
            <person name="Otillar R.P."/>
            <person name="Terry A.Y."/>
            <person name="Boore J.L."/>
            <person name="Grigoriev I.V."/>
            <person name="Lindberg D.R."/>
            <person name="Seaver E.C."/>
            <person name="Weisblat D.A."/>
            <person name="Putnam N.H."/>
            <person name="Rokhsar D.S."/>
        </authorList>
    </citation>
    <scope>NUCLEOTIDE SEQUENCE</scope>
    <source>
        <strain evidence="2 4">I ESC-2004</strain>
    </source>
</reference>
<dbReference type="OMA" id="ETHEHER"/>
<dbReference type="Pfam" id="PF03184">
    <property type="entry name" value="DDE_1"/>
    <property type="match status" value="1"/>
</dbReference>
<dbReference type="InterPro" id="IPR004875">
    <property type="entry name" value="DDE_SF_endonuclease_dom"/>
</dbReference>
<reference evidence="4" key="1">
    <citation type="submission" date="2012-12" db="EMBL/GenBank/DDBJ databases">
        <authorList>
            <person name="Hellsten U."/>
            <person name="Grimwood J."/>
            <person name="Chapman J.A."/>
            <person name="Shapiro H."/>
            <person name="Aerts A."/>
            <person name="Otillar R.P."/>
            <person name="Terry A.Y."/>
            <person name="Boore J.L."/>
            <person name="Simakov O."/>
            <person name="Marletaz F."/>
            <person name="Cho S.-J."/>
            <person name="Edsinger-Gonzales E."/>
            <person name="Havlak P."/>
            <person name="Kuo D.-H."/>
            <person name="Larsson T."/>
            <person name="Lv J."/>
            <person name="Arendt D."/>
            <person name="Savage R."/>
            <person name="Osoegawa K."/>
            <person name="de Jong P."/>
            <person name="Lindberg D.R."/>
            <person name="Seaver E.C."/>
            <person name="Weisblat D.A."/>
            <person name="Putnam N.H."/>
            <person name="Grigoriev I.V."/>
            <person name="Rokhsar D.S."/>
        </authorList>
    </citation>
    <scope>NUCLEOTIDE SEQUENCE</scope>
    <source>
        <strain evidence="4">I ESC-2004</strain>
    </source>
</reference>
<dbReference type="PANTHER" id="PTHR19303">
    <property type="entry name" value="TRANSPOSON"/>
    <property type="match status" value="1"/>
</dbReference>
<dbReference type="AlphaFoldDB" id="R7UYL1"/>
<dbReference type="EnsemblMetazoa" id="CapteT31306">
    <property type="protein sequence ID" value="CapteP31306"/>
    <property type="gene ID" value="CapteG31306"/>
</dbReference>
<dbReference type="EMBL" id="KB299002">
    <property type="protein sequence ID" value="ELU08511.1"/>
    <property type="molecule type" value="Genomic_DNA"/>
</dbReference>
<feature type="domain" description="DDE-1" evidence="1">
    <location>
        <begin position="199"/>
        <end position="326"/>
    </location>
</feature>
<dbReference type="Gene3D" id="3.30.420.10">
    <property type="entry name" value="Ribonuclease H-like superfamily/Ribonuclease H"/>
    <property type="match status" value="1"/>
</dbReference>
<dbReference type="EMBL" id="AMQN01042300">
    <property type="status" value="NOT_ANNOTATED_CDS"/>
    <property type="molecule type" value="Genomic_DNA"/>
</dbReference>
<keyword evidence="4" id="KW-1185">Reference proteome</keyword>
<dbReference type="HOGENOM" id="CLU_013929_10_1_1"/>
<evidence type="ECO:0000313" key="3">
    <source>
        <dbReference type="EnsemblMetazoa" id="CapteP31306"/>
    </source>
</evidence>
<dbReference type="InterPro" id="IPR050863">
    <property type="entry name" value="CenT-Element_Derived"/>
</dbReference>
<proteinExistence type="predicted"/>
<gene>
    <name evidence="2" type="ORF">CAPTEDRAFT_31306</name>
</gene>
<protein>
    <recommendedName>
        <fullName evidence="1">DDE-1 domain-containing protein</fullName>
    </recommendedName>
</protein>
<dbReference type="InterPro" id="IPR036397">
    <property type="entry name" value="RNaseH_sf"/>
</dbReference>